<sequence length="32" mass="3625">MINELKGYLELFGKLINASNVPLRDDYKVTGI</sequence>
<protein>
    <submittedName>
        <fullName evidence="1">Uncharacterized protein</fullName>
    </submittedName>
</protein>
<dbReference type="AlphaFoldDB" id="A0A1H0PXZ3"/>
<accession>A0A1H0PXZ3</accession>
<reference evidence="1 2" key="1">
    <citation type="submission" date="2016-10" db="EMBL/GenBank/DDBJ databases">
        <authorList>
            <person name="de Groot N.N."/>
        </authorList>
    </citation>
    <scope>NUCLEOTIDE SEQUENCE [LARGE SCALE GENOMIC DNA]</scope>
    <source>
        <strain evidence="1 2">DSM 12272</strain>
    </source>
</reference>
<name>A0A1H0PXZ3_9CLOT</name>
<keyword evidence="2" id="KW-1185">Reference proteome</keyword>
<organism evidence="1 2">
    <name type="scientific">Clostridium gasigenes</name>
    <dbReference type="NCBI Taxonomy" id="94869"/>
    <lineage>
        <taxon>Bacteria</taxon>
        <taxon>Bacillati</taxon>
        <taxon>Bacillota</taxon>
        <taxon>Clostridia</taxon>
        <taxon>Eubacteriales</taxon>
        <taxon>Clostridiaceae</taxon>
        <taxon>Clostridium</taxon>
    </lineage>
</organism>
<dbReference type="STRING" id="94869.SAMN04488529_102107"/>
<evidence type="ECO:0000313" key="2">
    <source>
        <dbReference type="Proteomes" id="UP000198597"/>
    </source>
</evidence>
<gene>
    <name evidence="1" type="ORF">SAMN04488529_102107</name>
</gene>
<evidence type="ECO:0000313" key="1">
    <source>
        <dbReference type="EMBL" id="SDP09595.1"/>
    </source>
</evidence>
<proteinExistence type="predicted"/>
<dbReference type="EMBL" id="FNJM01000002">
    <property type="protein sequence ID" value="SDP09595.1"/>
    <property type="molecule type" value="Genomic_DNA"/>
</dbReference>
<dbReference type="Proteomes" id="UP000198597">
    <property type="component" value="Unassembled WGS sequence"/>
</dbReference>